<evidence type="ECO:0000256" key="13">
    <source>
        <dbReference type="RuleBase" id="RU363032"/>
    </source>
</evidence>
<dbReference type="Pfam" id="PF08352">
    <property type="entry name" value="oligo_HPY"/>
    <property type="match status" value="1"/>
</dbReference>
<feature type="transmembrane region" description="Helical" evidence="13">
    <location>
        <begin position="243"/>
        <end position="264"/>
    </location>
</feature>
<keyword evidence="9" id="KW-0067">ATP-binding</keyword>
<comment type="caution">
    <text evidence="16">The sequence shown here is derived from an EMBL/GenBank/DDBJ whole genome shotgun (WGS) entry which is preliminary data.</text>
</comment>
<keyword evidence="7 13" id="KW-0812">Transmembrane</keyword>
<dbReference type="EMBL" id="JAUTXY010000003">
    <property type="protein sequence ID" value="MEE2057463.1"/>
    <property type="molecule type" value="Genomic_DNA"/>
</dbReference>
<dbReference type="Pfam" id="PF12911">
    <property type="entry name" value="OppC_N"/>
    <property type="match status" value="1"/>
</dbReference>
<feature type="domain" description="ABC transmembrane type-1" evidence="15">
    <location>
        <begin position="73"/>
        <end position="265"/>
    </location>
</feature>
<accession>A0ABU7L7G1</accession>
<dbReference type="PANTHER" id="PTHR43297:SF14">
    <property type="entry name" value="ATPASE AAA-TYPE CORE DOMAIN-CONTAINING PROTEIN"/>
    <property type="match status" value="1"/>
</dbReference>
<dbReference type="Gene3D" id="1.10.3720.10">
    <property type="entry name" value="MetI-like"/>
    <property type="match status" value="1"/>
</dbReference>
<evidence type="ECO:0000256" key="11">
    <source>
        <dbReference type="ARBA" id="ARBA00022989"/>
    </source>
</evidence>
<evidence type="ECO:0000256" key="12">
    <source>
        <dbReference type="ARBA" id="ARBA00023136"/>
    </source>
</evidence>
<dbReference type="InterPro" id="IPR000515">
    <property type="entry name" value="MetI-like"/>
</dbReference>
<feature type="transmembrane region" description="Helical" evidence="13">
    <location>
        <begin position="12"/>
        <end position="35"/>
    </location>
</feature>
<proteinExistence type="inferred from homology"/>
<gene>
    <name evidence="16" type="ORF">Q7514_07960</name>
</gene>
<dbReference type="CDD" id="cd06261">
    <property type="entry name" value="TM_PBP2"/>
    <property type="match status" value="1"/>
</dbReference>
<dbReference type="PROSITE" id="PS50893">
    <property type="entry name" value="ABC_TRANSPORTER_2"/>
    <property type="match status" value="1"/>
</dbReference>
<dbReference type="InterPro" id="IPR050388">
    <property type="entry name" value="ABC_Ni/Peptide_Import"/>
</dbReference>
<dbReference type="PROSITE" id="PS50928">
    <property type="entry name" value="ABC_TM1"/>
    <property type="match status" value="1"/>
</dbReference>
<reference evidence="16 17" key="1">
    <citation type="submission" date="2023-07" db="EMBL/GenBank/DDBJ databases">
        <authorList>
            <person name="Girao M."/>
            <person name="Carvalho M.F."/>
        </authorList>
    </citation>
    <scope>NUCLEOTIDE SEQUENCE [LARGE SCALE GENOMIC DNA]</scope>
    <source>
        <strain evidence="16 17">YIM65754</strain>
    </source>
</reference>
<evidence type="ECO:0000313" key="16">
    <source>
        <dbReference type="EMBL" id="MEE2057463.1"/>
    </source>
</evidence>
<dbReference type="InterPro" id="IPR025966">
    <property type="entry name" value="OppC_N"/>
</dbReference>
<dbReference type="CDD" id="cd03257">
    <property type="entry name" value="ABC_NikE_OppD_transporters"/>
    <property type="match status" value="1"/>
</dbReference>
<evidence type="ECO:0000256" key="3">
    <source>
        <dbReference type="ARBA" id="ARBA00005417"/>
    </source>
</evidence>
<dbReference type="Gene3D" id="3.40.50.300">
    <property type="entry name" value="P-loop containing nucleotide triphosphate hydrolases"/>
    <property type="match status" value="1"/>
</dbReference>
<evidence type="ECO:0000256" key="10">
    <source>
        <dbReference type="ARBA" id="ARBA00022967"/>
    </source>
</evidence>
<dbReference type="PANTHER" id="PTHR43297">
    <property type="entry name" value="OLIGOPEPTIDE TRANSPORT ATP-BINDING PROTEIN APPD"/>
    <property type="match status" value="1"/>
</dbReference>
<dbReference type="InterPro" id="IPR003439">
    <property type="entry name" value="ABC_transporter-like_ATP-bd"/>
</dbReference>
<dbReference type="Proteomes" id="UP001336020">
    <property type="component" value="Unassembled WGS sequence"/>
</dbReference>
<dbReference type="InterPro" id="IPR013563">
    <property type="entry name" value="Oligopep_ABC_C"/>
</dbReference>
<organism evidence="16 17">
    <name type="scientific">Rhodococcus artemisiae</name>
    <dbReference type="NCBI Taxonomy" id="714159"/>
    <lineage>
        <taxon>Bacteria</taxon>
        <taxon>Bacillati</taxon>
        <taxon>Actinomycetota</taxon>
        <taxon>Actinomycetes</taxon>
        <taxon>Mycobacteriales</taxon>
        <taxon>Nocardiaceae</taxon>
        <taxon>Rhodococcus</taxon>
    </lineage>
</organism>
<evidence type="ECO:0000256" key="9">
    <source>
        <dbReference type="ARBA" id="ARBA00022840"/>
    </source>
</evidence>
<keyword evidence="11 13" id="KW-1133">Transmembrane helix</keyword>
<keyword evidence="5" id="KW-1003">Cell membrane</keyword>
<feature type="domain" description="ABC transporter" evidence="14">
    <location>
        <begin position="304"/>
        <end position="549"/>
    </location>
</feature>
<evidence type="ECO:0000256" key="1">
    <source>
        <dbReference type="ARBA" id="ARBA00004141"/>
    </source>
</evidence>
<evidence type="ECO:0000256" key="2">
    <source>
        <dbReference type="ARBA" id="ARBA00004202"/>
    </source>
</evidence>
<dbReference type="SMART" id="SM00382">
    <property type="entry name" value="AAA"/>
    <property type="match status" value="1"/>
</dbReference>
<dbReference type="SUPFAM" id="SSF161098">
    <property type="entry name" value="MetI-like"/>
    <property type="match status" value="1"/>
</dbReference>
<feature type="transmembrane region" description="Helical" evidence="13">
    <location>
        <begin position="205"/>
        <end position="223"/>
    </location>
</feature>
<dbReference type="PROSITE" id="PS00211">
    <property type="entry name" value="ABC_TRANSPORTER_1"/>
    <property type="match status" value="1"/>
</dbReference>
<evidence type="ECO:0000256" key="8">
    <source>
        <dbReference type="ARBA" id="ARBA00022741"/>
    </source>
</evidence>
<dbReference type="InterPro" id="IPR003593">
    <property type="entry name" value="AAA+_ATPase"/>
</dbReference>
<dbReference type="Pfam" id="PF00528">
    <property type="entry name" value="BPD_transp_1"/>
    <property type="match status" value="1"/>
</dbReference>
<evidence type="ECO:0000259" key="14">
    <source>
        <dbReference type="PROSITE" id="PS50893"/>
    </source>
</evidence>
<dbReference type="InterPro" id="IPR035906">
    <property type="entry name" value="MetI-like_sf"/>
</dbReference>
<sequence>MSLLGTKTRSHRLALVGAVILGILLLCAAAAPWLAPYDPTERVTRPFAKPSADHWLGADDVGHDLLSMLIQGAQISLFVGVVAALVATTIGTAVGIAAGYVRGAVDTVLMRMVDVVLSLPVLPLTIVIGVFAGPGLGTQVMVISAVLWAGLARELRAQVLTLRERDYIQAERAMGAGPVYVLRRHVLPAILPLVIPQFVLTVKTAILLEASLAFLGLGDISAASWGSMLSMAHARNAFLTDAWVWWVLPPGIAIAVTVLGFALLGNAIEERSRPILTVRAQNRLRRKTRPAEAPPVDGTPVAPLVVDGLTVVYGEESSGATKVSFAVEAGELVGLVGESGSGKSTVAAATLGLLPSAARITSGRVLVSGRDVAALPDEELRALRGNRISLIPQEALSALNPVRSIGSQMDEAILVHRSRRRHEARERTLELLTQVGLGADRADAYPHQLSGGMRQRVVIAMALANEPDVVIADEPTSGLDVLREAEILALLDDLRARHSLALLIVTHNLPVIERIADRIAVMKDGELVEIGTASQIGTDPRHPYTRKLVDAAPRLESLREKVAR</sequence>
<evidence type="ECO:0000256" key="4">
    <source>
        <dbReference type="ARBA" id="ARBA00022448"/>
    </source>
</evidence>
<dbReference type="InterPro" id="IPR027417">
    <property type="entry name" value="P-loop_NTPase"/>
</dbReference>
<dbReference type="SUPFAM" id="SSF52540">
    <property type="entry name" value="P-loop containing nucleoside triphosphate hydrolases"/>
    <property type="match status" value="1"/>
</dbReference>
<evidence type="ECO:0000256" key="7">
    <source>
        <dbReference type="ARBA" id="ARBA00022692"/>
    </source>
</evidence>
<comment type="similarity">
    <text evidence="3">Belongs to the ABC transporter superfamily.</text>
</comment>
<keyword evidence="6" id="KW-0997">Cell inner membrane</keyword>
<comment type="similarity">
    <text evidence="13">Belongs to the binding-protein-dependent transport system permease family.</text>
</comment>
<feature type="transmembrane region" description="Helical" evidence="13">
    <location>
        <begin position="75"/>
        <end position="101"/>
    </location>
</feature>
<evidence type="ECO:0000313" key="17">
    <source>
        <dbReference type="Proteomes" id="UP001336020"/>
    </source>
</evidence>
<evidence type="ECO:0000256" key="6">
    <source>
        <dbReference type="ARBA" id="ARBA00022519"/>
    </source>
</evidence>
<keyword evidence="12 13" id="KW-0472">Membrane</keyword>
<feature type="transmembrane region" description="Helical" evidence="13">
    <location>
        <begin position="113"/>
        <end position="132"/>
    </location>
</feature>
<dbReference type="InterPro" id="IPR017871">
    <property type="entry name" value="ABC_transporter-like_CS"/>
</dbReference>
<dbReference type="Pfam" id="PF00005">
    <property type="entry name" value="ABC_tran"/>
    <property type="match status" value="1"/>
</dbReference>
<keyword evidence="10" id="KW-1278">Translocase</keyword>
<evidence type="ECO:0000256" key="5">
    <source>
        <dbReference type="ARBA" id="ARBA00022475"/>
    </source>
</evidence>
<keyword evidence="17" id="KW-1185">Reference proteome</keyword>
<keyword evidence="8" id="KW-0547">Nucleotide-binding</keyword>
<name>A0ABU7L7G1_9NOCA</name>
<protein>
    <submittedName>
        <fullName evidence="16">Dipeptide/oligopeptide/nickel ABC transporter permease/ATP-binding protein</fullName>
    </submittedName>
</protein>
<evidence type="ECO:0000259" key="15">
    <source>
        <dbReference type="PROSITE" id="PS50928"/>
    </source>
</evidence>
<keyword evidence="4 13" id="KW-0813">Transport</keyword>
<comment type="subcellular location">
    <subcellularLocation>
        <location evidence="13">Cell membrane</location>
        <topology evidence="13">Multi-pass membrane protein</topology>
    </subcellularLocation>
    <subcellularLocation>
        <location evidence="2">Cell membrane</location>
        <topology evidence="2">Peripheral membrane protein</topology>
    </subcellularLocation>
    <subcellularLocation>
        <location evidence="1">Membrane</location>
        <topology evidence="1">Multi-pass membrane protein</topology>
    </subcellularLocation>
</comment>
<dbReference type="RefSeq" id="WP_330132726.1">
    <property type="nucleotide sequence ID" value="NZ_JAUTXY010000003.1"/>
</dbReference>